<name>A0A6N9Q0I1_9BACL</name>
<reference evidence="1 2" key="1">
    <citation type="submission" date="2019-01" db="EMBL/GenBank/DDBJ databases">
        <title>Chengkuizengella sp. nov., isolated from deep-sea sediment of East Pacific Ocean.</title>
        <authorList>
            <person name="Yang J."/>
            <person name="Lai Q."/>
            <person name="Shao Z."/>
        </authorList>
    </citation>
    <scope>NUCLEOTIDE SEQUENCE [LARGE SCALE GENOMIC DNA]</scope>
    <source>
        <strain evidence="1 2">YPA3-1-1</strain>
    </source>
</reference>
<dbReference type="EMBL" id="SIJB01000012">
    <property type="protein sequence ID" value="NBI28223.1"/>
    <property type="molecule type" value="Genomic_DNA"/>
</dbReference>
<evidence type="ECO:0000313" key="2">
    <source>
        <dbReference type="Proteomes" id="UP000448943"/>
    </source>
</evidence>
<dbReference type="AlphaFoldDB" id="A0A6N9Q0I1"/>
<sequence length="155" mass="17025">MGRFDETICDCCVGPMQCVLEQLTGKEIIFNTFGGSLCFPIMEVKNFIVSGEVFGGQKATIPICNITTIRSLKDEQFTVNLKPIQKNNKGECVCCENPITNFTNSLPRGKEVSIRLFDQTVEGTIGDVGQGLVIVEEENQNVAISSCFISFILTN</sequence>
<accession>A0A6N9Q0I1</accession>
<dbReference type="Proteomes" id="UP000448943">
    <property type="component" value="Unassembled WGS sequence"/>
</dbReference>
<proteinExistence type="predicted"/>
<comment type="caution">
    <text evidence="1">The sequence shown here is derived from an EMBL/GenBank/DDBJ whole genome shotgun (WGS) entry which is preliminary data.</text>
</comment>
<protein>
    <submittedName>
        <fullName evidence="1">Uncharacterized protein</fullName>
    </submittedName>
</protein>
<organism evidence="1 2">
    <name type="scientific">Chengkuizengella marina</name>
    <dbReference type="NCBI Taxonomy" id="2507566"/>
    <lineage>
        <taxon>Bacteria</taxon>
        <taxon>Bacillati</taxon>
        <taxon>Bacillota</taxon>
        <taxon>Bacilli</taxon>
        <taxon>Bacillales</taxon>
        <taxon>Paenibacillaceae</taxon>
        <taxon>Chengkuizengella</taxon>
    </lineage>
</organism>
<dbReference type="RefSeq" id="WP_160644988.1">
    <property type="nucleotide sequence ID" value="NZ_SIJB01000012.1"/>
</dbReference>
<gene>
    <name evidence="1" type="ORF">ERL59_04535</name>
</gene>
<evidence type="ECO:0000313" key="1">
    <source>
        <dbReference type="EMBL" id="NBI28223.1"/>
    </source>
</evidence>
<dbReference type="OrthoDB" id="2881384at2"/>
<keyword evidence="2" id="KW-1185">Reference proteome</keyword>